<accession>A0A2Z4LS70</accession>
<dbReference type="PANTHER" id="PTHR43861:SF6">
    <property type="entry name" value="METHYLTRANSFERASE TYPE 11"/>
    <property type="match status" value="1"/>
</dbReference>
<feature type="domain" description="Methyltransferase type 11" evidence="1">
    <location>
        <begin position="67"/>
        <end position="161"/>
    </location>
</feature>
<dbReference type="EMBL" id="CP030104">
    <property type="protein sequence ID" value="AWX44540.1"/>
    <property type="molecule type" value="Genomic_DNA"/>
</dbReference>
<dbReference type="AlphaFoldDB" id="A0A2Z4LS70"/>
<proteinExistence type="predicted"/>
<dbReference type="CDD" id="cd02440">
    <property type="entry name" value="AdoMet_MTases"/>
    <property type="match status" value="1"/>
</dbReference>
<sequence>MKSFKDVKKKFKNTFHNILKTTQNYELDEAAFPAYAHKNILIDHLFWKRVQVAFNHSQKNSGTKKALDFGCGSGVLSYLLAKNGYNVTGVDIEFRPLELIREKVNFPSNIEFIKGDILALNLPQKSYDVIFALDVLEHIENLQDYIDCFKGLLAEDGVIIISGPTENILYKIGRKIAGQRFTGDYHVTNISKIKNEFKQKLEVKTIKKLVFPLVLFELFEARKSK</sequence>
<dbReference type="InterPro" id="IPR013216">
    <property type="entry name" value="Methyltransf_11"/>
</dbReference>
<name>A0A2Z4LS70_9FLAO</name>
<dbReference type="PANTHER" id="PTHR43861">
    <property type="entry name" value="TRANS-ACONITATE 2-METHYLTRANSFERASE-RELATED"/>
    <property type="match status" value="1"/>
</dbReference>
<dbReference type="Gene3D" id="3.40.50.150">
    <property type="entry name" value="Vaccinia Virus protein VP39"/>
    <property type="match status" value="1"/>
</dbReference>
<dbReference type="GO" id="GO:0032259">
    <property type="term" value="P:methylation"/>
    <property type="evidence" value="ECO:0007669"/>
    <property type="project" value="UniProtKB-KW"/>
</dbReference>
<reference evidence="2 3" key="1">
    <citation type="submission" date="2018-06" db="EMBL/GenBank/DDBJ databases">
        <title>Spongiibacterium sp. HME9304 Genome sequencing and assembly.</title>
        <authorList>
            <person name="Kang H."/>
            <person name="Kim H."/>
            <person name="Joh K."/>
        </authorList>
    </citation>
    <scope>NUCLEOTIDE SEQUENCE [LARGE SCALE GENOMIC DNA]</scope>
    <source>
        <strain evidence="2 3">HME9304</strain>
    </source>
</reference>
<dbReference type="OrthoDB" id="9770553at2"/>
<evidence type="ECO:0000313" key="3">
    <source>
        <dbReference type="Proteomes" id="UP000248536"/>
    </source>
</evidence>
<dbReference type="Pfam" id="PF08241">
    <property type="entry name" value="Methyltransf_11"/>
    <property type="match status" value="1"/>
</dbReference>
<dbReference type="GO" id="GO:0061542">
    <property type="term" value="F:3-demethylubiquinol 3-O-methyltransferase activity"/>
    <property type="evidence" value="ECO:0007669"/>
    <property type="project" value="UniProtKB-EC"/>
</dbReference>
<organism evidence="2 3">
    <name type="scientific">Flagellimonas maritima</name>
    <dbReference type="NCBI Taxonomy" id="1383885"/>
    <lineage>
        <taxon>Bacteria</taxon>
        <taxon>Pseudomonadati</taxon>
        <taxon>Bacteroidota</taxon>
        <taxon>Flavobacteriia</taxon>
        <taxon>Flavobacteriales</taxon>
        <taxon>Flavobacteriaceae</taxon>
        <taxon>Flagellimonas</taxon>
    </lineage>
</organism>
<gene>
    <name evidence="2" type="primary">ubiG</name>
    <name evidence="2" type="ORF">HME9304_01543</name>
</gene>
<evidence type="ECO:0000259" key="1">
    <source>
        <dbReference type="Pfam" id="PF08241"/>
    </source>
</evidence>
<evidence type="ECO:0000313" key="2">
    <source>
        <dbReference type="EMBL" id="AWX44540.1"/>
    </source>
</evidence>
<dbReference type="InterPro" id="IPR029063">
    <property type="entry name" value="SAM-dependent_MTases_sf"/>
</dbReference>
<dbReference type="RefSeq" id="WP_112378007.1">
    <property type="nucleotide sequence ID" value="NZ_CP030104.1"/>
</dbReference>
<protein>
    <submittedName>
        <fullName evidence="2">2-polyprenyl-6-hydroxyphenol methylase</fullName>
        <ecNumber evidence="2">2.1.1.222</ecNumber>
        <ecNumber evidence="2">2.1.1.64</ecNumber>
    </submittedName>
</protein>
<dbReference type="KEGG" id="spon:HME9304_01543"/>
<keyword evidence="2" id="KW-0808">Transferase</keyword>
<keyword evidence="2" id="KW-0489">Methyltransferase</keyword>
<keyword evidence="3" id="KW-1185">Reference proteome</keyword>
<dbReference type="EC" id="2.1.1.64" evidence="2"/>
<dbReference type="SUPFAM" id="SSF53335">
    <property type="entry name" value="S-adenosyl-L-methionine-dependent methyltransferases"/>
    <property type="match status" value="1"/>
</dbReference>
<dbReference type="Proteomes" id="UP000248536">
    <property type="component" value="Chromosome"/>
</dbReference>
<dbReference type="EC" id="2.1.1.222" evidence="2"/>
<dbReference type="GO" id="GO:0102208">
    <property type="term" value="F:2-polyprenyl-6-hydroxyphenol methylase activity"/>
    <property type="evidence" value="ECO:0007669"/>
    <property type="project" value="UniProtKB-EC"/>
</dbReference>